<feature type="transmembrane region" description="Helical" evidence="1">
    <location>
        <begin position="98"/>
        <end position="123"/>
    </location>
</feature>
<reference evidence="3 4" key="1">
    <citation type="journal article" date="2023" name="Microbiol. Resour. Announc.">
        <title>Complete Genome Sequence of Imperialibacter roseus strain P4T.</title>
        <authorList>
            <person name="Tizabi D.R."/>
            <person name="Bachvaroff T."/>
            <person name="Hill R.T."/>
        </authorList>
    </citation>
    <scope>NUCLEOTIDE SEQUENCE [LARGE SCALE GENOMIC DNA]</scope>
    <source>
        <strain evidence="3 4">P4T</strain>
    </source>
</reference>
<evidence type="ECO:0000313" key="4">
    <source>
        <dbReference type="Proteomes" id="UP001302349"/>
    </source>
</evidence>
<evidence type="ECO:0000313" key="3">
    <source>
        <dbReference type="EMBL" id="WOK09433.1"/>
    </source>
</evidence>
<dbReference type="InterPro" id="IPR018639">
    <property type="entry name" value="DUF2062"/>
</dbReference>
<gene>
    <name evidence="3" type="ORF">RT717_12360</name>
</gene>
<protein>
    <submittedName>
        <fullName evidence="3">DUF2062 domain-containing protein</fullName>
    </submittedName>
</protein>
<evidence type="ECO:0000259" key="2">
    <source>
        <dbReference type="Pfam" id="PF09835"/>
    </source>
</evidence>
<accession>A0ABZ0IWK6</accession>
<feature type="transmembrane region" description="Helical" evidence="1">
    <location>
        <begin position="48"/>
        <end position="66"/>
    </location>
</feature>
<proteinExistence type="predicted"/>
<sequence>MEPSKASLSISLGFLWGVFPLVGTSTVLCTASSLFFRLNMAIIQAVNYIVYPIQLALLLPYFYIGAPFTGFTINGTTIDKIGEFSFSLNSLAEISGDLLFIAINMLLGWLLLAPLASFIIYLVSKRVLTSRQSKVGVVDNNDHNSKS</sequence>
<name>A0ABZ0IWK6_9BACT</name>
<dbReference type="Pfam" id="PF09835">
    <property type="entry name" value="DUF2062"/>
    <property type="match status" value="1"/>
</dbReference>
<dbReference type="PANTHER" id="PTHR35102:SF1">
    <property type="entry name" value="E3 UBIQUITIN-PROTEIN LIGASE"/>
    <property type="match status" value="1"/>
</dbReference>
<dbReference type="Proteomes" id="UP001302349">
    <property type="component" value="Chromosome"/>
</dbReference>
<keyword evidence="1" id="KW-1133">Transmembrane helix</keyword>
<keyword evidence="1" id="KW-0812">Transmembrane</keyword>
<organism evidence="3 4">
    <name type="scientific">Imperialibacter roseus</name>
    <dbReference type="NCBI Taxonomy" id="1324217"/>
    <lineage>
        <taxon>Bacteria</taxon>
        <taxon>Pseudomonadati</taxon>
        <taxon>Bacteroidota</taxon>
        <taxon>Cytophagia</taxon>
        <taxon>Cytophagales</taxon>
        <taxon>Flammeovirgaceae</taxon>
        <taxon>Imperialibacter</taxon>
    </lineage>
</organism>
<dbReference type="RefSeq" id="WP_317492051.1">
    <property type="nucleotide sequence ID" value="NZ_CP136051.1"/>
</dbReference>
<feature type="domain" description="DUF2062" evidence="2">
    <location>
        <begin position="2"/>
        <end position="133"/>
    </location>
</feature>
<dbReference type="EMBL" id="CP136051">
    <property type="protein sequence ID" value="WOK09433.1"/>
    <property type="molecule type" value="Genomic_DNA"/>
</dbReference>
<evidence type="ECO:0000256" key="1">
    <source>
        <dbReference type="SAM" id="Phobius"/>
    </source>
</evidence>
<dbReference type="PANTHER" id="PTHR35102">
    <property type="entry name" value="E3 UBIQUITIN-PROTEIN LIGASE"/>
    <property type="match status" value="1"/>
</dbReference>
<keyword evidence="4" id="KW-1185">Reference proteome</keyword>
<keyword evidence="1" id="KW-0472">Membrane</keyword>
<feature type="transmembrane region" description="Helical" evidence="1">
    <location>
        <begin position="12"/>
        <end position="36"/>
    </location>
</feature>